<comment type="caution">
    <text evidence="1">The sequence shown here is derived from an EMBL/GenBank/DDBJ whole genome shotgun (WGS) entry which is preliminary data.</text>
</comment>
<accession>A0A0G0GY73</accession>
<dbReference type="EMBL" id="LBTF01000002">
    <property type="protein sequence ID" value="KKQ35943.1"/>
    <property type="molecule type" value="Genomic_DNA"/>
</dbReference>
<evidence type="ECO:0000313" key="1">
    <source>
        <dbReference type="EMBL" id="KKQ35943.1"/>
    </source>
</evidence>
<gene>
    <name evidence="1" type="ORF">US50_C0002G0003</name>
</gene>
<protein>
    <submittedName>
        <fullName evidence="1">Uncharacterized protein</fullName>
    </submittedName>
</protein>
<evidence type="ECO:0000313" key="2">
    <source>
        <dbReference type="Proteomes" id="UP000033876"/>
    </source>
</evidence>
<sequence>MVRELSVHQEHELLNKLEGAGLGKDLAQAIINSRDNTLAREIVDFANEKIGLNDYKFIKKGIVIEEKERNRQEILSNIKEYELDDSFKNILAKCRNGKIEKEILREDELARRKNDKEIIKEMKVSEITPDQIAERIIQLGKINKWTTIVGCCNGLRVLVIPIVDSPVKVFACEPTAWSAGVHLLSRDIEV</sequence>
<organism evidence="1 2">
    <name type="scientific">Candidatus Nomurabacteria bacterium GW2011_GWB1_37_5</name>
    <dbReference type="NCBI Taxonomy" id="1618742"/>
    <lineage>
        <taxon>Bacteria</taxon>
        <taxon>Candidatus Nomuraibacteriota</taxon>
    </lineage>
</organism>
<reference evidence="1 2" key="1">
    <citation type="journal article" date="2015" name="Nature">
        <title>rRNA introns, odd ribosomes, and small enigmatic genomes across a large radiation of phyla.</title>
        <authorList>
            <person name="Brown C.T."/>
            <person name="Hug L.A."/>
            <person name="Thomas B.C."/>
            <person name="Sharon I."/>
            <person name="Castelle C.J."/>
            <person name="Singh A."/>
            <person name="Wilkins M.J."/>
            <person name="Williams K.H."/>
            <person name="Banfield J.F."/>
        </authorList>
    </citation>
    <scope>NUCLEOTIDE SEQUENCE [LARGE SCALE GENOMIC DNA]</scope>
</reference>
<dbReference type="AlphaFoldDB" id="A0A0G0GY73"/>
<proteinExistence type="predicted"/>
<dbReference type="Proteomes" id="UP000033876">
    <property type="component" value="Unassembled WGS sequence"/>
</dbReference>
<name>A0A0G0GY73_9BACT</name>